<evidence type="ECO:0000256" key="1">
    <source>
        <dbReference type="ARBA" id="ARBA00022670"/>
    </source>
</evidence>
<keyword evidence="1" id="KW-0645">Protease</keyword>
<dbReference type="Pfam" id="PF00413">
    <property type="entry name" value="Peptidase_M10"/>
    <property type="match status" value="1"/>
</dbReference>
<reference evidence="6" key="1">
    <citation type="submission" date="2021-01" db="EMBL/GenBank/DDBJ databases">
        <title>Whole genome shotgun sequence of Actinoplanes nipponensis NBRC 14063.</title>
        <authorList>
            <person name="Komaki H."/>
            <person name="Tamura T."/>
        </authorList>
    </citation>
    <scope>NUCLEOTIDE SEQUENCE</scope>
    <source>
        <strain evidence="6">NBRC 14063</strain>
    </source>
</reference>
<comment type="caution">
    <text evidence="6">The sequence shown here is derived from an EMBL/GenBank/DDBJ whole genome shotgun (WGS) entry which is preliminary data.</text>
</comment>
<name>A0A919MHV4_9ACTN</name>
<dbReference type="GO" id="GO:0006508">
    <property type="term" value="P:proteolysis"/>
    <property type="evidence" value="ECO:0007669"/>
    <property type="project" value="UniProtKB-KW"/>
</dbReference>
<keyword evidence="2" id="KW-0479">Metal-binding</keyword>
<feature type="domain" description="Peptidase M10 metallopeptidase" evidence="5">
    <location>
        <begin position="150"/>
        <end position="200"/>
    </location>
</feature>
<dbReference type="GO" id="GO:0008270">
    <property type="term" value="F:zinc ion binding"/>
    <property type="evidence" value="ECO:0007669"/>
    <property type="project" value="InterPro"/>
</dbReference>
<sequence>MLTVLSVAAVVTGVGGQPAGANPFGSTACVDPAGAVPLNCVNLANNNDHAMNYVNLDQTTQAIPGMGAAMTAAISDLNGTDLHAYRDENDSLPDVWVHDYNYGALDGITAWVVCPSDNTGEGGSNPNRWCRGQDLNFNVYYWVSDNGFYDTAAQRQNIACHELGHTVGLQHRTDTRASCMWTYAGDGGASRYDAHDRGHVNSRY</sequence>
<accession>A0A919MHV4</accession>
<gene>
    <name evidence="6" type="ORF">Ani05nite_36080</name>
</gene>
<dbReference type="GO" id="GO:0031012">
    <property type="term" value="C:extracellular matrix"/>
    <property type="evidence" value="ECO:0007669"/>
    <property type="project" value="InterPro"/>
</dbReference>
<proteinExistence type="predicted"/>
<dbReference type="InterPro" id="IPR024079">
    <property type="entry name" value="MetalloPept_cat_dom_sf"/>
</dbReference>
<organism evidence="6 7">
    <name type="scientific">Actinoplanes nipponensis</name>
    <dbReference type="NCBI Taxonomy" id="135950"/>
    <lineage>
        <taxon>Bacteria</taxon>
        <taxon>Bacillati</taxon>
        <taxon>Actinomycetota</taxon>
        <taxon>Actinomycetes</taxon>
        <taxon>Micromonosporales</taxon>
        <taxon>Micromonosporaceae</taxon>
        <taxon>Actinoplanes</taxon>
    </lineage>
</organism>
<dbReference type="GO" id="GO:0004222">
    <property type="term" value="F:metalloendopeptidase activity"/>
    <property type="evidence" value="ECO:0007669"/>
    <property type="project" value="InterPro"/>
</dbReference>
<dbReference type="SUPFAM" id="SSF55486">
    <property type="entry name" value="Metalloproteases ('zincins'), catalytic domain"/>
    <property type="match status" value="1"/>
</dbReference>
<evidence type="ECO:0000256" key="4">
    <source>
        <dbReference type="ARBA" id="ARBA00022833"/>
    </source>
</evidence>
<evidence type="ECO:0000313" key="6">
    <source>
        <dbReference type="EMBL" id="GIE50074.1"/>
    </source>
</evidence>
<dbReference type="Proteomes" id="UP000647172">
    <property type="component" value="Unassembled WGS sequence"/>
</dbReference>
<dbReference type="EMBL" id="BOMQ01000044">
    <property type="protein sequence ID" value="GIE50074.1"/>
    <property type="molecule type" value="Genomic_DNA"/>
</dbReference>
<evidence type="ECO:0000256" key="2">
    <source>
        <dbReference type="ARBA" id="ARBA00022723"/>
    </source>
</evidence>
<keyword evidence="3" id="KW-0378">Hydrolase</keyword>
<dbReference type="Gene3D" id="3.40.390.10">
    <property type="entry name" value="Collagenase (Catalytic Domain)"/>
    <property type="match status" value="1"/>
</dbReference>
<evidence type="ECO:0000313" key="7">
    <source>
        <dbReference type="Proteomes" id="UP000647172"/>
    </source>
</evidence>
<dbReference type="InterPro" id="IPR001818">
    <property type="entry name" value="Pept_M10_metallopeptidase"/>
</dbReference>
<evidence type="ECO:0000256" key="3">
    <source>
        <dbReference type="ARBA" id="ARBA00022801"/>
    </source>
</evidence>
<evidence type="ECO:0000259" key="5">
    <source>
        <dbReference type="Pfam" id="PF00413"/>
    </source>
</evidence>
<protein>
    <recommendedName>
        <fullName evidence="5">Peptidase M10 metallopeptidase domain-containing protein</fullName>
    </recommendedName>
</protein>
<keyword evidence="7" id="KW-1185">Reference proteome</keyword>
<dbReference type="AlphaFoldDB" id="A0A919MHV4"/>
<keyword evidence="4" id="KW-0862">Zinc</keyword>